<gene>
    <name evidence="20" type="ORF">DAEQUDRAFT_722218</name>
</gene>
<dbReference type="GO" id="GO:0031507">
    <property type="term" value="P:heterochromatin formation"/>
    <property type="evidence" value="ECO:0007669"/>
    <property type="project" value="UniProtKB-ARBA"/>
</dbReference>
<dbReference type="InterPro" id="IPR036388">
    <property type="entry name" value="WH-like_DNA-bd_sf"/>
</dbReference>
<evidence type="ECO:0000313" key="21">
    <source>
        <dbReference type="Proteomes" id="UP000076727"/>
    </source>
</evidence>
<feature type="region of interest" description="Disordered" evidence="17">
    <location>
        <begin position="269"/>
        <end position="483"/>
    </location>
</feature>
<dbReference type="InterPro" id="IPR011011">
    <property type="entry name" value="Znf_FYVE_PHD"/>
</dbReference>
<dbReference type="FunFam" id="3.40.630.30:FF:000001">
    <property type="entry name" value="Histone acetyltransferase"/>
    <property type="match status" value="1"/>
</dbReference>
<feature type="domain" description="MYST-type HAT" evidence="19">
    <location>
        <begin position="480"/>
        <end position="800"/>
    </location>
</feature>
<evidence type="ECO:0000313" key="20">
    <source>
        <dbReference type="EMBL" id="KZT73104.1"/>
    </source>
</evidence>
<proteinExistence type="inferred from homology"/>
<dbReference type="AlphaFoldDB" id="A0A165T9A0"/>
<evidence type="ECO:0000256" key="16">
    <source>
        <dbReference type="RuleBase" id="RU361211"/>
    </source>
</evidence>
<dbReference type="GO" id="GO:0005634">
    <property type="term" value="C:nucleus"/>
    <property type="evidence" value="ECO:0007669"/>
    <property type="project" value="UniProtKB-SubCell"/>
</dbReference>
<dbReference type="GO" id="GO:0004402">
    <property type="term" value="F:histone acetyltransferase activity"/>
    <property type="evidence" value="ECO:0007669"/>
    <property type="project" value="InterPro"/>
</dbReference>
<evidence type="ECO:0000256" key="15">
    <source>
        <dbReference type="PROSITE-ProRule" id="PRU00146"/>
    </source>
</evidence>
<evidence type="ECO:0000256" key="6">
    <source>
        <dbReference type="ARBA" id="ARBA00022737"/>
    </source>
</evidence>
<dbReference type="PROSITE" id="PS50016">
    <property type="entry name" value="ZF_PHD_2"/>
    <property type="match status" value="2"/>
</dbReference>
<dbReference type="Gene3D" id="3.40.630.30">
    <property type="match status" value="1"/>
</dbReference>
<accession>A0A165T9A0</accession>
<keyword evidence="4" id="KW-0808">Transferase</keyword>
<dbReference type="Proteomes" id="UP000076727">
    <property type="component" value="Unassembled WGS sequence"/>
</dbReference>
<comment type="similarity">
    <text evidence="2 16">Belongs to the MYST (SAS/MOZ) family.</text>
</comment>
<dbReference type="CDD" id="cd15543">
    <property type="entry name" value="PHD_RSF1"/>
    <property type="match status" value="1"/>
</dbReference>
<feature type="compositionally biased region" description="Polar residues" evidence="17">
    <location>
        <begin position="1137"/>
        <end position="1151"/>
    </location>
</feature>
<dbReference type="Pfam" id="PF17772">
    <property type="entry name" value="zf-MYST"/>
    <property type="match status" value="1"/>
</dbReference>
<feature type="compositionally biased region" description="Basic and acidic residues" evidence="17">
    <location>
        <begin position="368"/>
        <end position="378"/>
    </location>
</feature>
<comment type="subcellular location">
    <subcellularLocation>
        <location evidence="1 16">Nucleus</location>
    </subcellularLocation>
</comment>
<keyword evidence="9" id="KW-0156">Chromatin regulator</keyword>
<dbReference type="InterPro" id="IPR013083">
    <property type="entry name" value="Znf_RING/FYVE/PHD"/>
</dbReference>
<evidence type="ECO:0000256" key="5">
    <source>
        <dbReference type="ARBA" id="ARBA00022723"/>
    </source>
</evidence>
<dbReference type="FunFam" id="3.30.40.10:FF:000005">
    <property type="entry name" value="zinc finger protein isoform X1"/>
    <property type="match status" value="1"/>
</dbReference>
<feature type="compositionally biased region" description="Pro residues" evidence="17">
    <location>
        <begin position="425"/>
        <end position="435"/>
    </location>
</feature>
<dbReference type="PANTHER" id="PTHR10615">
    <property type="entry name" value="HISTONE ACETYLTRANSFERASE"/>
    <property type="match status" value="1"/>
</dbReference>
<dbReference type="InterPro" id="IPR001965">
    <property type="entry name" value="Znf_PHD"/>
</dbReference>
<evidence type="ECO:0000256" key="7">
    <source>
        <dbReference type="ARBA" id="ARBA00022771"/>
    </source>
</evidence>
<dbReference type="PANTHER" id="PTHR10615:SF161">
    <property type="entry name" value="HISTONE ACETYLTRANSFERASE KAT7"/>
    <property type="match status" value="1"/>
</dbReference>
<feature type="domain" description="PHD-type" evidence="18">
    <location>
        <begin position="169"/>
        <end position="219"/>
    </location>
</feature>
<dbReference type="Gene3D" id="3.30.60.60">
    <property type="entry name" value="N-acetyl transferase-like"/>
    <property type="match status" value="1"/>
</dbReference>
<feature type="compositionally biased region" description="Basic and acidic residues" evidence="17">
    <location>
        <begin position="1110"/>
        <end position="1124"/>
    </location>
</feature>
<dbReference type="GO" id="GO:0006357">
    <property type="term" value="P:regulation of transcription by RNA polymerase II"/>
    <property type="evidence" value="ECO:0007669"/>
    <property type="project" value="TreeGrafter"/>
</dbReference>
<evidence type="ECO:0000256" key="12">
    <source>
        <dbReference type="ARBA" id="ARBA00023163"/>
    </source>
</evidence>
<dbReference type="GO" id="GO:0008270">
    <property type="term" value="F:zinc ion binding"/>
    <property type="evidence" value="ECO:0007669"/>
    <property type="project" value="UniProtKB-KW"/>
</dbReference>
<reference evidence="20 21" key="1">
    <citation type="journal article" date="2016" name="Mol. Biol. Evol.">
        <title>Comparative Genomics of Early-Diverging Mushroom-Forming Fungi Provides Insights into the Origins of Lignocellulose Decay Capabilities.</title>
        <authorList>
            <person name="Nagy L.G."/>
            <person name="Riley R."/>
            <person name="Tritt A."/>
            <person name="Adam C."/>
            <person name="Daum C."/>
            <person name="Floudas D."/>
            <person name="Sun H."/>
            <person name="Yadav J.S."/>
            <person name="Pangilinan J."/>
            <person name="Larsson K.H."/>
            <person name="Matsuura K."/>
            <person name="Barry K."/>
            <person name="Labutti K."/>
            <person name="Kuo R."/>
            <person name="Ohm R.A."/>
            <person name="Bhattacharya S.S."/>
            <person name="Shirouzu T."/>
            <person name="Yoshinaga Y."/>
            <person name="Martin F.M."/>
            <person name="Grigoriev I.V."/>
            <person name="Hibbett D.S."/>
        </authorList>
    </citation>
    <scope>NUCLEOTIDE SEQUENCE [LARGE SCALE GENOMIC DNA]</scope>
    <source>
        <strain evidence="20 21">L-15889</strain>
    </source>
</reference>
<feature type="compositionally biased region" description="Polar residues" evidence="17">
    <location>
        <begin position="10"/>
        <end position="27"/>
    </location>
</feature>
<feature type="region of interest" description="Disordered" evidence="17">
    <location>
        <begin position="859"/>
        <end position="934"/>
    </location>
</feature>
<evidence type="ECO:0000256" key="11">
    <source>
        <dbReference type="ARBA" id="ARBA00023015"/>
    </source>
</evidence>
<evidence type="ECO:0000256" key="1">
    <source>
        <dbReference type="ARBA" id="ARBA00004123"/>
    </source>
</evidence>
<dbReference type="InterPro" id="IPR016181">
    <property type="entry name" value="Acyl_CoA_acyltransferase"/>
</dbReference>
<keyword evidence="12" id="KW-0804">Transcription</keyword>
<feature type="compositionally biased region" description="Acidic residues" evidence="17">
    <location>
        <begin position="1218"/>
        <end position="1228"/>
    </location>
</feature>
<evidence type="ECO:0000256" key="10">
    <source>
        <dbReference type="ARBA" id="ARBA00022990"/>
    </source>
</evidence>
<dbReference type="GO" id="GO:0003712">
    <property type="term" value="F:transcription coregulator activity"/>
    <property type="evidence" value="ECO:0007669"/>
    <property type="project" value="TreeGrafter"/>
</dbReference>
<feature type="domain" description="PHD-type" evidence="18">
    <location>
        <begin position="114"/>
        <end position="172"/>
    </location>
</feature>
<feature type="compositionally biased region" description="Basic and acidic residues" evidence="17">
    <location>
        <begin position="951"/>
        <end position="979"/>
    </location>
</feature>
<feature type="compositionally biased region" description="Basic and acidic residues" evidence="17">
    <location>
        <begin position="1011"/>
        <end position="1031"/>
    </location>
</feature>
<dbReference type="SUPFAM" id="SSF57903">
    <property type="entry name" value="FYVE/PHD zinc finger"/>
    <property type="match status" value="2"/>
</dbReference>
<dbReference type="SUPFAM" id="SSF55729">
    <property type="entry name" value="Acyl-CoA N-acyltransferases (Nat)"/>
    <property type="match status" value="1"/>
</dbReference>
<feature type="compositionally biased region" description="Low complexity" evidence="17">
    <location>
        <begin position="985"/>
        <end position="1002"/>
    </location>
</feature>
<dbReference type="Pfam" id="PF01853">
    <property type="entry name" value="MOZ_SAS"/>
    <property type="match status" value="1"/>
</dbReference>
<feature type="compositionally biased region" description="Basic and acidic residues" evidence="17">
    <location>
        <begin position="408"/>
        <end position="424"/>
    </location>
</feature>
<dbReference type="InterPro" id="IPR040706">
    <property type="entry name" value="Zf-MYST"/>
</dbReference>
<feature type="compositionally biased region" description="Basic residues" evidence="17">
    <location>
        <begin position="308"/>
        <end position="321"/>
    </location>
</feature>
<feature type="compositionally biased region" description="Polar residues" evidence="17">
    <location>
        <begin position="350"/>
        <end position="359"/>
    </location>
</feature>
<keyword evidence="7 15" id="KW-0863">Zinc-finger</keyword>
<keyword evidence="10" id="KW-0007">Acetylation</keyword>
<dbReference type="EC" id="2.3.1.48" evidence="3 16"/>
<sequence>MSGTAYMVASSFQSDQNRQNTASSSGSDHIPIDPALNAVPVDPALLAGGEAENEEVVPPSVLASQPKFAHFRNYSQGPQGDPFAPQPSPYLPVEESTPLPVAKPPKKRRQPRREEECGFCEGDDSKNKHGRAESMVSCAECGRSTHPSCLNLPDIGDVMHSYPWLCHNCKRCEVCQKKERENKMILCERCDRGWHMDCLQPPLEEAPPGTWYCPLCEGSLAQDAQLTPRPDIYYPTKVPPATDSAFTCYPAPLPEHPTKLPPEHIAAYRSSSVASSSRLTDGRRQDTVGATDESEADPDGEATPAATRQKHKKKQRLKGKTPVRDELDADDATPSARPHKRARVRLASPAPSSSPTHKSGSGLRIRLPFRDKGKAREDDSSDGPKGMFDDILSPDDRDTVDTTILPVDKQRFERSRITAEERLYPKPPAPAPEVPETPGAGPSSRPLRSSHRQHPFAAPISERSESPARSTPGPQSQKASDGLRIRKIRFGEHDIDTWFDAPFPEEYANIPDGRLWYCEFCLKYMKSKFLANRHLMKCKMRFPPGDEIYRDGPISIFEVDGRKNKIYCQNLCLLSKMFLDHKSLFYDVEPFLFYVITEFDDVGARFVGYFSKEKRSPKDYNVSCIMTLPARQRRGWGQLLIDFSYLLSRKEQRPGSPEKPLSPLGAISYKKYWTFAMHRYFRTASPNPRLEDISAATGMTIEDICNTLMHLKMIRTDDPVNRPKPMPGQAIKFPKGRKNGVARKHLQRKETHDDEKVKGPFIAPTKYEIDWDPEAVELYLTNMETKNYVTLKPEKLKWSPFIVSRTRKSEQLPTANSETAQAVGAQAMIASDTIPAVVETATPTPGLVADLRDSGAVPVQSPFDLFDDDNVEHASSPSREVSRRPPEQSTAPSANAMSSSAPNDTAPEHANGPVPESAPAVAQPEEMQTDEQTQLELDEALARKLARDLQMSDRSLRRRGTMEARPEEARQRTQEDSPSVRKSRPAASRRASARVTASVSPVKAANGGRRVSQDDETGKRPLRSRTTEPDGRAAASARSASPRKRRRVESPPAQEIEATRTPLRRNSRRGVTEDPSPPVPRSQPRPTRRKTDTSARMPSPVKSRRSLRKPVSDPKPFDGPHEPGEDAGEPEIEMQGETKNSPLTGATSRHSVPSEDTVVVTPTAAGMNKGSPGGITVAIQPLLSTVDEGHAAPYDGEDGMDVDEDEKDDDYTANYGDQDAEGEPDDDRADLGGG</sequence>
<evidence type="ECO:0000256" key="4">
    <source>
        <dbReference type="ARBA" id="ARBA00022679"/>
    </source>
</evidence>
<dbReference type="GO" id="GO:1990467">
    <property type="term" value="C:NuA3a histone acetyltransferase complex"/>
    <property type="evidence" value="ECO:0007669"/>
    <property type="project" value="TreeGrafter"/>
</dbReference>
<dbReference type="Gene3D" id="3.30.40.10">
    <property type="entry name" value="Zinc/RING finger domain, C3HC4 (zinc finger)"/>
    <property type="match status" value="1"/>
</dbReference>
<keyword evidence="5" id="KW-0479">Metal-binding</keyword>
<dbReference type="FunFam" id="3.30.60.60:FF:000001">
    <property type="entry name" value="Histone acetyltransferase"/>
    <property type="match status" value="1"/>
</dbReference>
<keyword evidence="13 16" id="KW-0539">Nucleus</keyword>
<evidence type="ECO:0000256" key="13">
    <source>
        <dbReference type="ARBA" id="ARBA00023242"/>
    </source>
</evidence>
<evidence type="ECO:0000256" key="3">
    <source>
        <dbReference type="ARBA" id="ARBA00013184"/>
    </source>
</evidence>
<dbReference type="Pfam" id="PF00628">
    <property type="entry name" value="PHD"/>
    <property type="match status" value="2"/>
</dbReference>
<feature type="compositionally biased region" description="Acidic residues" evidence="17">
    <location>
        <begin position="1125"/>
        <end position="1134"/>
    </location>
</feature>
<dbReference type="InterPro" id="IPR050603">
    <property type="entry name" value="MYST_HAT"/>
</dbReference>
<organism evidence="20 21">
    <name type="scientific">Daedalea quercina L-15889</name>
    <dbReference type="NCBI Taxonomy" id="1314783"/>
    <lineage>
        <taxon>Eukaryota</taxon>
        <taxon>Fungi</taxon>
        <taxon>Dikarya</taxon>
        <taxon>Basidiomycota</taxon>
        <taxon>Agaricomycotina</taxon>
        <taxon>Agaricomycetes</taxon>
        <taxon>Polyporales</taxon>
        <taxon>Fomitopsis</taxon>
    </lineage>
</organism>
<keyword evidence="8" id="KW-0862">Zinc</keyword>
<protein>
    <recommendedName>
        <fullName evidence="3 16">Histone acetyltransferase</fullName>
        <ecNumber evidence="3 16">2.3.1.48</ecNumber>
    </recommendedName>
</protein>
<dbReference type="SMART" id="SM00249">
    <property type="entry name" value="PHD"/>
    <property type="match status" value="2"/>
</dbReference>
<evidence type="ECO:0000259" key="18">
    <source>
        <dbReference type="PROSITE" id="PS50016"/>
    </source>
</evidence>
<dbReference type="InterPro" id="IPR002717">
    <property type="entry name" value="HAT_MYST-type"/>
</dbReference>
<keyword evidence="11" id="KW-0805">Transcription regulation</keyword>
<feature type="compositionally biased region" description="Acidic residues" evidence="17">
    <location>
        <begin position="1195"/>
        <end position="1211"/>
    </location>
</feature>
<feature type="region of interest" description="Disordered" evidence="17">
    <location>
        <begin position="1188"/>
        <end position="1234"/>
    </location>
</feature>
<feature type="compositionally biased region" description="Low complexity" evidence="17">
    <location>
        <begin position="887"/>
        <end position="903"/>
    </location>
</feature>
<evidence type="ECO:0000256" key="17">
    <source>
        <dbReference type="SAM" id="MobiDB-lite"/>
    </source>
</evidence>
<name>A0A165T9A0_9APHY</name>
<dbReference type="CDD" id="cd15526">
    <property type="entry name" value="PHD1_MOZ_d4"/>
    <property type="match status" value="1"/>
</dbReference>
<dbReference type="InterPro" id="IPR019787">
    <property type="entry name" value="Znf_PHD-finger"/>
</dbReference>
<feature type="region of interest" description="Disordered" evidence="17">
    <location>
        <begin position="71"/>
        <end position="119"/>
    </location>
</feature>
<evidence type="ECO:0000256" key="8">
    <source>
        <dbReference type="ARBA" id="ARBA00022833"/>
    </source>
</evidence>
<keyword evidence="21" id="KW-1185">Reference proteome</keyword>
<comment type="catalytic activity">
    <reaction evidence="16">
        <text>L-lysyl-[protein] + acetyl-CoA = N(6)-acetyl-L-lysyl-[protein] + CoA + H(+)</text>
        <dbReference type="Rhea" id="RHEA:45948"/>
        <dbReference type="Rhea" id="RHEA-COMP:9752"/>
        <dbReference type="Rhea" id="RHEA-COMP:10731"/>
        <dbReference type="ChEBI" id="CHEBI:15378"/>
        <dbReference type="ChEBI" id="CHEBI:29969"/>
        <dbReference type="ChEBI" id="CHEBI:57287"/>
        <dbReference type="ChEBI" id="CHEBI:57288"/>
        <dbReference type="ChEBI" id="CHEBI:61930"/>
        <dbReference type="EC" id="2.3.1.48"/>
    </reaction>
</comment>
<feature type="region of interest" description="Disordered" evidence="17">
    <location>
        <begin position="951"/>
        <end position="1158"/>
    </location>
</feature>
<dbReference type="STRING" id="1314783.A0A165T9A0"/>
<dbReference type="Gene3D" id="1.10.10.10">
    <property type="entry name" value="Winged helix-like DNA-binding domain superfamily/Winged helix DNA-binding domain"/>
    <property type="match status" value="1"/>
</dbReference>
<dbReference type="PROSITE" id="PS51726">
    <property type="entry name" value="MYST_HAT"/>
    <property type="match status" value="1"/>
</dbReference>
<evidence type="ECO:0000259" key="19">
    <source>
        <dbReference type="PROSITE" id="PS51726"/>
    </source>
</evidence>
<feature type="region of interest" description="Disordered" evidence="17">
    <location>
        <begin position="1"/>
        <end position="36"/>
    </location>
</feature>
<dbReference type="EMBL" id="KV429038">
    <property type="protein sequence ID" value="KZT73104.1"/>
    <property type="molecule type" value="Genomic_DNA"/>
</dbReference>
<evidence type="ECO:0000256" key="9">
    <source>
        <dbReference type="ARBA" id="ARBA00022853"/>
    </source>
</evidence>
<evidence type="ECO:0000256" key="2">
    <source>
        <dbReference type="ARBA" id="ARBA00010107"/>
    </source>
</evidence>
<dbReference type="OrthoDB" id="787137at2759"/>
<dbReference type="GO" id="GO:0003682">
    <property type="term" value="F:chromatin binding"/>
    <property type="evidence" value="ECO:0007669"/>
    <property type="project" value="TreeGrafter"/>
</dbReference>
<feature type="compositionally biased region" description="Polar residues" evidence="17">
    <location>
        <begin position="467"/>
        <end position="479"/>
    </location>
</feature>
<evidence type="ECO:0000256" key="14">
    <source>
        <dbReference type="PIRSR" id="PIRSR602717-51"/>
    </source>
</evidence>
<feature type="active site" description="Proton donor/acceptor" evidence="14">
    <location>
        <position position="658"/>
    </location>
</feature>
<keyword evidence="6" id="KW-0677">Repeat</keyword>